<accession>A0A409W7J0</accession>
<feature type="chain" id="PRO_5019394561" evidence="1">
    <location>
        <begin position="25"/>
        <end position="238"/>
    </location>
</feature>
<evidence type="ECO:0000313" key="2">
    <source>
        <dbReference type="EMBL" id="PPQ74474.1"/>
    </source>
</evidence>
<proteinExistence type="predicted"/>
<dbReference type="InParanoid" id="A0A409W7J0"/>
<dbReference type="Proteomes" id="UP000284842">
    <property type="component" value="Unassembled WGS sequence"/>
</dbReference>
<dbReference type="EMBL" id="NHTK01005750">
    <property type="protein sequence ID" value="PPQ74474.1"/>
    <property type="molecule type" value="Genomic_DNA"/>
</dbReference>
<organism evidence="2 3">
    <name type="scientific">Panaeolus cyanescens</name>
    <dbReference type="NCBI Taxonomy" id="181874"/>
    <lineage>
        <taxon>Eukaryota</taxon>
        <taxon>Fungi</taxon>
        <taxon>Dikarya</taxon>
        <taxon>Basidiomycota</taxon>
        <taxon>Agaricomycotina</taxon>
        <taxon>Agaricomycetes</taxon>
        <taxon>Agaricomycetidae</taxon>
        <taxon>Agaricales</taxon>
        <taxon>Agaricineae</taxon>
        <taxon>Galeropsidaceae</taxon>
        <taxon>Panaeolus</taxon>
    </lineage>
</organism>
<feature type="signal peptide" evidence="1">
    <location>
        <begin position="1"/>
        <end position="24"/>
    </location>
</feature>
<evidence type="ECO:0000256" key="1">
    <source>
        <dbReference type="SAM" id="SignalP"/>
    </source>
</evidence>
<reference evidence="2 3" key="1">
    <citation type="journal article" date="2018" name="Evol. Lett.">
        <title>Horizontal gene cluster transfer increased hallucinogenic mushroom diversity.</title>
        <authorList>
            <person name="Reynolds H.T."/>
            <person name="Vijayakumar V."/>
            <person name="Gluck-Thaler E."/>
            <person name="Korotkin H.B."/>
            <person name="Matheny P.B."/>
            <person name="Slot J.C."/>
        </authorList>
    </citation>
    <scope>NUCLEOTIDE SEQUENCE [LARGE SCALE GENOMIC DNA]</scope>
    <source>
        <strain evidence="2 3">2629</strain>
    </source>
</reference>
<comment type="caution">
    <text evidence="2">The sequence shown here is derived from an EMBL/GenBank/DDBJ whole genome shotgun (WGS) entry which is preliminary data.</text>
</comment>
<dbReference type="OrthoDB" id="5348716at2759"/>
<name>A0A409W7J0_9AGAR</name>
<gene>
    <name evidence="2" type="ORF">CVT24_000125</name>
</gene>
<evidence type="ECO:0000313" key="3">
    <source>
        <dbReference type="Proteomes" id="UP000284842"/>
    </source>
</evidence>
<keyword evidence="3" id="KW-1185">Reference proteome</keyword>
<keyword evidence="1" id="KW-0732">Signal</keyword>
<sequence length="238" mass="25467">MKFTSTAFTTLALPTLFVANQVAAICPGFNYGVGNAISQGHMGDAEVTRWNVYDDSCNVVDGLTTTENPCTSGTFGCTPPPIKFNRYTNTFTGLIYECRPDPNSGKCGNDVISVCMKFTSTVFTALALPTLFVANQVAAICPGFNFGIGNVIPEGKLGDAEVSRWNVYNDNCDIVDGLTTTENPCTSSSGIFGCTPPPIKFNRYKNSFTGLIYDCRPDPNSGKCGDDVISVCCRNDGN</sequence>
<dbReference type="AlphaFoldDB" id="A0A409W7J0"/>
<protein>
    <submittedName>
        <fullName evidence="2">Uncharacterized protein</fullName>
    </submittedName>
</protein>